<name>A0A7M7GPA0_APIME</name>
<dbReference type="RefSeq" id="XP_006561185.1">
    <property type="nucleotide sequence ID" value="XM_006561122.3"/>
</dbReference>
<comment type="subcellular location">
    <subcellularLocation>
        <location evidence="1">Mitochondrion</location>
    </subcellularLocation>
</comment>
<dbReference type="AlphaFoldDB" id="A0A7M7GPA0"/>
<keyword evidence="3" id="KW-0809">Transit peptide</keyword>
<dbReference type="Proteomes" id="UP000005203">
    <property type="component" value="Linkage group LG2"/>
</dbReference>
<accession>A0A7M7GPA0</accession>
<keyword evidence="6" id="KW-0687">Ribonucleoprotein</keyword>
<dbReference type="Pfam" id="PF18699">
    <property type="entry name" value="MRPL52"/>
    <property type="match status" value="1"/>
</dbReference>
<reference evidence="9" key="1">
    <citation type="submission" date="2021-01" db="UniProtKB">
        <authorList>
            <consortium name="EnsemblMetazoa"/>
        </authorList>
    </citation>
    <scope>IDENTIFICATION</scope>
    <source>
        <strain evidence="9">DH4</strain>
    </source>
</reference>
<dbReference type="KEGG" id="ame:552471"/>
<evidence type="ECO:0000256" key="5">
    <source>
        <dbReference type="ARBA" id="ARBA00023128"/>
    </source>
</evidence>
<accession>A0A8B6YYP2</accession>
<dbReference type="OrthoDB" id="10249237at2759"/>
<proteinExistence type="inferred from homology"/>
<comment type="similarity">
    <text evidence="2">Belongs to the mitochondrion-specific ribosomal protein mL52 family.</text>
</comment>
<reference evidence="11" key="2">
    <citation type="submission" date="2025-04" db="UniProtKB">
        <authorList>
            <consortium name="RefSeq"/>
        </authorList>
    </citation>
    <scope>IDENTIFICATION</scope>
    <source>
        <strain evidence="11">DH4</strain>
        <tissue evidence="11">Whole body</tissue>
    </source>
</reference>
<sequence>MNSSDYSFKNNKPVPYGLGQFKRIKKHQDFMKRIIKLVDEIDYAVERHANLIKEKKIQEQKILESRLKPKGQLSINNE</sequence>
<dbReference type="PANTHER" id="PTHR34090:SF1">
    <property type="entry name" value="LARGE RIBOSOMAL SUBUNIT PROTEIN ML52"/>
    <property type="match status" value="1"/>
</dbReference>
<evidence type="ECO:0000256" key="1">
    <source>
        <dbReference type="ARBA" id="ARBA00004173"/>
    </source>
</evidence>
<evidence type="ECO:0000256" key="3">
    <source>
        <dbReference type="ARBA" id="ARBA00022946"/>
    </source>
</evidence>
<evidence type="ECO:0000313" key="9">
    <source>
        <dbReference type="EnsemblMetazoa" id="XP_006561185"/>
    </source>
</evidence>
<protein>
    <recommendedName>
        <fullName evidence="7">Large ribosomal subunit protein mL52</fullName>
    </recommendedName>
    <alternativeName>
        <fullName evidence="8">39S ribosomal protein L52, mitochondrial</fullName>
    </alternativeName>
</protein>
<evidence type="ECO:0000256" key="6">
    <source>
        <dbReference type="ARBA" id="ARBA00023274"/>
    </source>
</evidence>
<dbReference type="InterPro" id="IPR034596">
    <property type="entry name" value="Ribosomal_mL52"/>
</dbReference>
<evidence type="ECO:0000256" key="7">
    <source>
        <dbReference type="ARBA" id="ARBA00035181"/>
    </source>
</evidence>
<keyword evidence="10" id="KW-1185">Reference proteome</keyword>
<dbReference type="EnsemblMetazoa" id="XM_006561122">
    <property type="protein sequence ID" value="XP_006561185"/>
    <property type="gene ID" value="LOC552471"/>
</dbReference>
<dbReference type="GO" id="GO:0032543">
    <property type="term" value="P:mitochondrial translation"/>
    <property type="evidence" value="ECO:0007669"/>
    <property type="project" value="InterPro"/>
</dbReference>
<dbReference type="GO" id="GO:0003735">
    <property type="term" value="F:structural constituent of ribosome"/>
    <property type="evidence" value="ECO:0007669"/>
    <property type="project" value="InterPro"/>
</dbReference>
<dbReference type="GO" id="GO:0005762">
    <property type="term" value="C:mitochondrial large ribosomal subunit"/>
    <property type="evidence" value="ECO:0007669"/>
    <property type="project" value="InterPro"/>
</dbReference>
<evidence type="ECO:0000313" key="11">
    <source>
        <dbReference type="RefSeq" id="XP_006561185.1"/>
    </source>
</evidence>
<dbReference type="CTD" id="122704"/>
<evidence type="ECO:0000256" key="2">
    <source>
        <dbReference type="ARBA" id="ARBA00007232"/>
    </source>
</evidence>
<evidence type="ECO:0000256" key="8">
    <source>
        <dbReference type="ARBA" id="ARBA00035425"/>
    </source>
</evidence>
<dbReference type="PANTHER" id="PTHR34090">
    <property type="entry name" value="39S RIBOSOMAL PROTEIN L52, MITOCHONDRIAL"/>
    <property type="match status" value="1"/>
</dbReference>
<dbReference type="GeneID" id="552471"/>
<keyword evidence="4 11" id="KW-0689">Ribosomal protein</keyword>
<gene>
    <name evidence="11" type="primary">LOC552471</name>
</gene>
<organism evidence="9">
    <name type="scientific">Apis mellifera</name>
    <name type="common">Honeybee</name>
    <dbReference type="NCBI Taxonomy" id="7460"/>
    <lineage>
        <taxon>Eukaryota</taxon>
        <taxon>Metazoa</taxon>
        <taxon>Ecdysozoa</taxon>
        <taxon>Arthropoda</taxon>
        <taxon>Hexapoda</taxon>
        <taxon>Insecta</taxon>
        <taxon>Pterygota</taxon>
        <taxon>Neoptera</taxon>
        <taxon>Endopterygota</taxon>
        <taxon>Hymenoptera</taxon>
        <taxon>Apocrita</taxon>
        <taxon>Aculeata</taxon>
        <taxon>Apoidea</taxon>
        <taxon>Anthophila</taxon>
        <taxon>Apidae</taxon>
        <taxon>Apis</taxon>
    </lineage>
</organism>
<evidence type="ECO:0000313" key="10">
    <source>
        <dbReference type="Proteomes" id="UP000005203"/>
    </source>
</evidence>
<keyword evidence="5" id="KW-0496">Mitochondrion</keyword>
<evidence type="ECO:0000256" key="4">
    <source>
        <dbReference type="ARBA" id="ARBA00022980"/>
    </source>
</evidence>